<name>A0A3D9JTL1_9BACL</name>
<evidence type="ECO:0000313" key="11">
    <source>
        <dbReference type="EMBL" id="RED76786.1"/>
    </source>
</evidence>
<dbReference type="InterPro" id="IPR009057">
    <property type="entry name" value="Homeodomain-like_sf"/>
</dbReference>
<dbReference type="EMBL" id="QRDZ01000010">
    <property type="protein sequence ID" value="RED76786.1"/>
    <property type="molecule type" value="Genomic_DNA"/>
</dbReference>
<dbReference type="SUPFAM" id="SSF52172">
    <property type="entry name" value="CheY-like"/>
    <property type="match status" value="1"/>
</dbReference>
<dbReference type="GO" id="GO:0000160">
    <property type="term" value="P:phosphorelay signal transduction system"/>
    <property type="evidence" value="ECO:0007669"/>
    <property type="project" value="UniProtKB-KW"/>
</dbReference>
<dbReference type="Pfam" id="PF00072">
    <property type="entry name" value="Response_reg"/>
    <property type="match status" value="1"/>
</dbReference>
<dbReference type="Proteomes" id="UP000256977">
    <property type="component" value="Unassembled WGS sequence"/>
</dbReference>
<protein>
    <submittedName>
        <fullName evidence="11">Two-component system response regulator YesN</fullName>
    </submittedName>
</protein>
<dbReference type="GO" id="GO:0005737">
    <property type="term" value="C:cytoplasm"/>
    <property type="evidence" value="ECO:0007669"/>
    <property type="project" value="UniProtKB-SubCell"/>
</dbReference>
<dbReference type="InterPro" id="IPR020449">
    <property type="entry name" value="Tscrpt_reg_AraC-type_HTH"/>
</dbReference>
<comment type="subcellular location">
    <subcellularLocation>
        <location evidence="1">Cytoplasm</location>
    </subcellularLocation>
</comment>
<keyword evidence="4" id="KW-0902">Two-component regulatory system</keyword>
<dbReference type="GO" id="GO:0003700">
    <property type="term" value="F:DNA-binding transcription factor activity"/>
    <property type="evidence" value="ECO:0007669"/>
    <property type="project" value="InterPro"/>
</dbReference>
<dbReference type="PROSITE" id="PS01124">
    <property type="entry name" value="HTH_ARAC_FAMILY_2"/>
    <property type="match status" value="1"/>
</dbReference>
<reference evidence="11 12" key="1">
    <citation type="submission" date="2018-07" db="EMBL/GenBank/DDBJ databases">
        <title>Genomic Encyclopedia of Type Strains, Phase III (KMG-III): the genomes of soil and plant-associated and newly described type strains.</title>
        <authorList>
            <person name="Whitman W."/>
        </authorList>
    </citation>
    <scope>NUCLEOTIDE SEQUENCE [LARGE SCALE GENOMIC DNA]</scope>
    <source>
        <strain evidence="11 12">CECT 7287</strain>
    </source>
</reference>
<evidence type="ECO:0000256" key="4">
    <source>
        <dbReference type="ARBA" id="ARBA00023012"/>
    </source>
</evidence>
<dbReference type="OrthoDB" id="9794370at2"/>
<evidence type="ECO:0000256" key="8">
    <source>
        <dbReference type="PROSITE-ProRule" id="PRU00169"/>
    </source>
</evidence>
<keyword evidence="5" id="KW-0805">Transcription regulation</keyword>
<dbReference type="InterPro" id="IPR011006">
    <property type="entry name" value="CheY-like_superfamily"/>
</dbReference>
<dbReference type="SMART" id="SM00342">
    <property type="entry name" value="HTH_ARAC"/>
    <property type="match status" value="1"/>
</dbReference>
<evidence type="ECO:0000256" key="1">
    <source>
        <dbReference type="ARBA" id="ARBA00004496"/>
    </source>
</evidence>
<keyword evidence="2" id="KW-0963">Cytoplasm</keyword>
<keyword evidence="6" id="KW-0238">DNA-binding</keyword>
<dbReference type="Gene3D" id="1.10.10.60">
    <property type="entry name" value="Homeodomain-like"/>
    <property type="match status" value="2"/>
</dbReference>
<gene>
    <name evidence="11" type="ORF">DFP98_1105</name>
</gene>
<feature type="modified residue" description="4-aspartylphosphate" evidence="8">
    <location>
        <position position="55"/>
    </location>
</feature>
<keyword evidence="7" id="KW-0804">Transcription</keyword>
<dbReference type="CDD" id="cd17536">
    <property type="entry name" value="REC_YesN-like"/>
    <property type="match status" value="1"/>
</dbReference>
<evidence type="ECO:0000256" key="7">
    <source>
        <dbReference type="ARBA" id="ARBA00023163"/>
    </source>
</evidence>
<evidence type="ECO:0000313" key="12">
    <source>
        <dbReference type="Proteomes" id="UP000256977"/>
    </source>
</evidence>
<feature type="domain" description="HTH araC/xylS-type" evidence="9">
    <location>
        <begin position="449"/>
        <end position="547"/>
    </location>
</feature>
<feature type="domain" description="Response regulatory" evidence="10">
    <location>
        <begin position="3"/>
        <end position="120"/>
    </location>
</feature>
<organism evidence="11 12">
    <name type="scientific">Cohnella phaseoli</name>
    <dbReference type="NCBI Taxonomy" id="456490"/>
    <lineage>
        <taxon>Bacteria</taxon>
        <taxon>Bacillati</taxon>
        <taxon>Bacillota</taxon>
        <taxon>Bacilli</taxon>
        <taxon>Bacillales</taxon>
        <taxon>Paenibacillaceae</taxon>
        <taxon>Cohnella</taxon>
    </lineage>
</organism>
<dbReference type="InterPro" id="IPR018060">
    <property type="entry name" value="HTH_AraC"/>
</dbReference>
<sequence length="550" mass="62130">MYKILIVDDEKFVVDSLTGTLPWNELGIGEVFGAYSAREALQIIEQHHVDIVLTDIRMPGMDGIQLIERIRSLSFNTECVLLTGYEEFSYAKQAIRHQVVDYLLKPVSDDAIISAIRGITGRLNEKWEQISSYQRAVSTLNEQLPALQADLLRDLLNGRKFGARLLGDKLRVLRLPFGLDDTVALMLIRLEGEFASEEYQDRWLIEYAIINMAREIMAQDFHLWSCRDAHDYLVVAAAPRSAEGAVGEMPEGMGHADLLERLERGACLLQENVATFLKGNVSVVVGGQSEFPEGLPKLHAEVLALIRTQIGSNQGFFMTARRVPERESIDSLSALHKPPSLLHLFEAGYWEEIRIKLDSVFAELEQLGGRGGATHEYALEVYHAFSAALYHYAHANGRPVLELLHDGKLYLSEESLSVHRLREWAKAVCDALHQTANKEMSNSRTAVVHIVQDFIHQRLSEDVSLQTLADHVGWHPVHLSKVFKLETGEMLSDYLLRIRLERAVQLLKSSELRIFEIAAQVGYLTTSYFIKVFKKYYGVTPQEYRNAGDG</sequence>
<evidence type="ECO:0000259" key="9">
    <source>
        <dbReference type="PROSITE" id="PS01124"/>
    </source>
</evidence>
<dbReference type="PROSITE" id="PS50110">
    <property type="entry name" value="RESPONSE_REGULATORY"/>
    <property type="match status" value="1"/>
</dbReference>
<dbReference type="InterPro" id="IPR001789">
    <property type="entry name" value="Sig_transdc_resp-reg_receiver"/>
</dbReference>
<dbReference type="AlphaFoldDB" id="A0A3D9JTL1"/>
<dbReference type="PANTHER" id="PTHR42713">
    <property type="entry name" value="HISTIDINE KINASE-RELATED"/>
    <property type="match status" value="1"/>
</dbReference>
<evidence type="ECO:0000256" key="6">
    <source>
        <dbReference type="ARBA" id="ARBA00023125"/>
    </source>
</evidence>
<evidence type="ECO:0000256" key="2">
    <source>
        <dbReference type="ARBA" id="ARBA00022490"/>
    </source>
</evidence>
<dbReference type="Gene3D" id="3.40.50.2300">
    <property type="match status" value="1"/>
</dbReference>
<dbReference type="InterPro" id="IPR018062">
    <property type="entry name" value="HTH_AraC-typ_CS"/>
</dbReference>
<dbReference type="SUPFAM" id="SSF46689">
    <property type="entry name" value="Homeodomain-like"/>
    <property type="match status" value="2"/>
</dbReference>
<evidence type="ECO:0000259" key="10">
    <source>
        <dbReference type="PROSITE" id="PS50110"/>
    </source>
</evidence>
<keyword evidence="12" id="KW-1185">Reference proteome</keyword>
<keyword evidence="3 8" id="KW-0597">Phosphoprotein</keyword>
<dbReference type="GO" id="GO:0043565">
    <property type="term" value="F:sequence-specific DNA binding"/>
    <property type="evidence" value="ECO:0007669"/>
    <property type="project" value="InterPro"/>
</dbReference>
<proteinExistence type="predicted"/>
<dbReference type="InterPro" id="IPR051552">
    <property type="entry name" value="HptR"/>
</dbReference>
<dbReference type="RefSeq" id="WP_116061256.1">
    <property type="nucleotide sequence ID" value="NZ_QRDZ01000010.1"/>
</dbReference>
<dbReference type="PROSITE" id="PS00041">
    <property type="entry name" value="HTH_ARAC_FAMILY_1"/>
    <property type="match status" value="1"/>
</dbReference>
<comment type="caution">
    <text evidence="11">The sequence shown here is derived from an EMBL/GenBank/DDBJ whole genome shotgun (WGS) entry which is preliminary data.</text>
</comment>
<evidence type="ECO:0000256" key="3">
    <source>
        <dbReference type="ARBA" id="ARBA00022553"/>
    </source>
</evidence>
<accession>A0A3D9JTL1</accession>
<dbReference type="SMART" id="SM00448">
    <property type="entry name" value="REC"/>
    <property type="match status" value="1"/>
</dbReference>
<evidence type="ECO:0000256" key="5">
    <source>
        <dbReference type="ARBA" id="ARBA00023015"/>
    </source>
</evidence>
<dbReference type="Pfam" id="PF12833">
    <property type="entry name" value="HTH_18"/>
    <property type="match status" value="1"/>
</dbReference>
<dbReference type="PANTHER" id="PTHR42713:SF3">
    <property type="entry name" value="TRANSCRIPTIONAL REGULATORY PROTEIN HPTR"/>
    <property type="match status" value="1"/>
</dbReference>
<dbReference type="PRINTS" id="PR00032">
    <property type="entry name" value="HTHARAC"/>
</dbReference>